<dbReference type="GO" id="GO:0005634">
    <property type="term" value="C:nucleus"/>
    <property type="evidence" value="ECO:0007669"/>
    <property type="project" value="UniProtKB-SubCell"/>
</dbReference>
<feature type="DNA-binding region" description="HMG box" evidence="4">
    <location>
        <begin position="140"/>
        <end position="209"/>
    </location>
</feature>
<name>A0A8T0J9Z3_CERPU</name>
<evidence type="ECO:0000313" key="7">
    <source>
        <dbReference type="EMBL" id="KAG0592325.1"/>
    </source>
</evidence>
<dbReference type="CDD" id="cd22005">
    <property type="entry name" value="HMG-box_AtHMGB1-like"/>
    <property type="match status" value="1"/>
</dbReference>
<dbReference type="Pfam" id="PF00505">
    <property type="entry name" value="HMG_box"/>
    <property type="match status" value="1"/>
</dbReference>
<dbReference type="InterPro" id="IPR009071">
    <property type="entry name" value="HMG_box_dom"/>
</dbReference>
<dbReference type="InterPro" id="IPR036910">
    <property type="entry name" value="HMG_box_dom_sf"/>
</dbReference>
<keyword evidence="3 4" id="KW-0539">Nucleus</keyword>
<gene>
    <name evidence="7" type="ORF">KC19_1G242800</name>
</gene>
<dbReference type="SUPFAM" id="SSF47095">
    <property type="entry name" value="HMG-box"/>
    <property type="match status" value="1"/>
</dbReference>
<proteinExistence type="predicted"/>
<dbReference type="GO" id="GO:0003677">
    <property type="term" value="F:DNA binding"/>
    <property type="evidence" value="ECO:0007669"/>
    <property type="project" value="UniProtKB-UniRule"/>
</dbReference>
<comment type="caution">
    <text evidence="7">The sequence shown here is derived from an EMBL/GenBank/DDBJ whole genome shotgun (WGS) entry which is preliminary data.</text>
</comment>
<feature type="compositionally biased region" description="Basic and acidic residues" evidence="5">
    <location>
        <begin position="116"/>
        <end position="141"/>
    </location>
</feature>
<dbReference type="Gene3D" id="1.10.30.10">
    <property type="entry name" value="High mobility group box domain"/>
    <property type="match status" value="1"/>
</dbReference>
<accession>A0A8T0J9Z3</accession>
<dbReference type="PROSITE" id="PS50118">
    <property type="entry name" value="HMG_BOX_2"/>
    <property type="match status" value="1"/>
</dbReference>
<evidence type="ECO:0000256" key="1">
    <source>
        <dbReference type="ARBA" id="ARBA00004123"/>
    </source>
</evidence>
<reference evidence="7" key="1">
    <citation type="submission" date="2020-06" db="EMBL/GenBank/DDBJ databases">
        <title>WGS assembly of Ceratodon purpureus strain R40.</title>
        <authorList>
            <person name="Carey S.B."/>
            <person name="Jenkins J."/>
            <person name="Shu S."/>
            <person name="Lovell J.T."/>
            <person name="Sreedasyam A."/>
            <person name="Maumus F."/>
            <person name="Tiley G.P."/>
            <person name="Fernandez-Pozo N."/>
            <person name="Barry K."/>
            <person name="Chen C."/>
            <person name="Wang M."/>
            <person name="Lipzen A."/>
            <person name="Daum C."/>
            <person name="Saski C.A."/>
            <person name="Payton A.C."/>
            <person name="Mcbreen J.C."/>
            <person name="Conrad R.E."/>
            <person name="Kollar L.M."/>
            <person name="Olsson S."/>
            <person name="Huttunen S."/>
            <person name="Landis J.B."/>
            <person name="Wickett N.J."/>
            <person name="Johnson M.G."/>
            <person name="Rensing S.A."/>
            <person name="Grimwood J."/>
            <person name="Schmutz J."/>
            <person name="Mcdaniel S.F."/>
        </authorList>
    </citation>
    <scope>NUCLEOTIDE SEQUENCE</scope>
    <source>
        <strain evidence="7">R40</strain>
    </source>
</reference>
<evidence type="ECO:0000256" key="5">
    <source>
        <dbReference type="SAM" id="MobiDB-lite"/>
    </source>
</evidence>
<dbReference type="InterPro" id="IPR031061">
    <property type="entry name" value="HMGB_plant"/>
</dbReference>
<protein>
    <recommendedName>
        <fullName evidence="6">HMG box domain-containing protein</fullName>
    </recommendedName>
</protein>
<keyword evidence="8" id="KW-1185">Reference proteome</keyword>
<dbReference type="SMART" id="SM00398">
    <property type="entry name" value="HMG"/>
    <property type="match status" value="1"/>
</dbReference>
<dbReference type="Proteomes" id="UP000822688">
    <property type="component" value="Chromosome 1"/>
</dbReference>
<dbReference type="EMBL" id="CM026421">
    <property type="protein sequence ID" value="KAG0592325.1"/>
    <property type="molecule type" value="Genomic_DNA"/>
</dbReference>
<evidence type="ECO:0000256" key="2">
    <source>
        <dbReference type="ARBA" id="ARBA00023125"/>
    </source>
</evidence>
<dbReference type="AlphaFoldDB" id="A0A8T0J9Z3"/>
<keyword evidence="2 4" id="KW-0238">DNA-binding</keyword>
<organism evidence="7 8">
    <name type="scientific">Ceratodon purpureus</name>
    <name type="common">Fire moss</name>
    <name type="synonym">Dicranum purpureum</name>
    <dbReference type="NCBI Taxonomy" id="3225"/>
    <lineage>
        <taxon>Eukaryota</taxon>
        <taxon>Viridiplantae</taxon>
        <taxon>Streptophyta</taxon>
        <taxon>Embryophyta</taxon>
        <taxon>Bryophyta</taxon>
        <taxon>Bryophytina</taxon>
        <taxon>Bryopsida</taxon>
        <taxon>Dicranidae</taxon>
        <taxon>Pseudoditrichales</taxon>
        <taxon>Ditrichaceae</taxon>
        <taxon>Ceratodon</taxon>
    </lineage>
</organism>
<dbReference type="PANTHER" id="PTHR46261">
    <property type="entry name" value="HIGH MOBILITY GROUP B PROTEIN 4-RELATED"/>
    <property type="match status" value="1"/>
</dbReference>
<evidence type="ECO:0000256" key="3">
    <source>
        <dbReference type="ARBA" id="ARBA00023242"/>
    </source>
</evidence>
<evidence type="ECO:0000313" key="8">
    <source>
        <dbReference type="Proteomes" id="UP000822688"/>
    </source>
</evidence>
<feature type="region of interest" description="Disordered" evidence="5">
    <location>
        <begin position="105"/>
        <end position="144"/>
    </location>
</feature>
<dbReference type="PANTHER" id="PTHR46261:SF1">
    <property type="entry name" value="HIGH MOBILITY GROUP B PROTEIN 1"/>
    <property type="match status" value="1"/>
</dbReference>
<evidence type="ECO:0000256" key="4">
    <source>
        <dbReference type="PROSITE-ProRule" id="PRU00267"/>
    </source>
</evidence>
<feature type="domain" description="HMG box" evidence="6">
    <location>
        <begin position="140"/>
        <end position="209"/>
    </location>
</feature>
<evidence type="ECO:0000259" key="6">
    <source>
        <dbReference type="PROSITE" id="PS50118"/>
    </source>
</evidence>
<sequence>MVAMVACAAASLVRVTPSGSGNVQGKRVMQGLMALQAAKLFVAVEAEGLRSRGAVVSGASRVRAGLVREEECEVGAFCPLYSSMREVSMRGVVARSASAVNGAVSVNGDAASGGEATERSPRKYKKSETKKKTAKDSDQPKRPPSAYFIFMETFRKEFKAANPDVKGVTASAKAGGEKWISMSEEEKAPYVADAAVRKGQYEQAMAAYKVRRLLDRIAAVTKNFSQS</sequence>
<comment type="subcellular location">
    <subcellularLocation>
        <location evidence="1">Nucleus</location>
    </subcellularLocation>
</comment>